<dbReference type="InterPro" id="IPR027417">
    <property type="entry name" value="P-loop_NTPase"/>
</dbReference>
<evidence type="ECO:0000256" key="1">
    <source>
        <dbReference type="ARBA" id="ARBA00007913"/>
    </source>
</evidence>
<evidence type="ECO:0000259" key="7">
    <source>
        <dbReference type="PROSITE" id="PS50157"/>
    </source>
</evidence>
<dbReference type="InterPro" id="IPR041679">
    <property type="entry name" value="DNA2/NAM7-like_C"/>
</dbReference>
<dbReference type="GO" id="GO:0005694">
    <property type="term" value="C:chromosome"/>
    <property type="evidence" value="ECO:0007669"/>
    <property type="project" value="UniProtKB-ARBA"/>
</dbReference>
<sequence>MSVLECPSCEDRTTTCSGLLKHIRDVHLPRDLEDLEICPECKSNISEATFTLHLSCFIDIDHSEVEFLRGGHQYLCQLCGNRESEISQLTSHLKNHARADVRKFLGAETYCAGCDDQISADEELSDHIGCLENHLDSDGRYDCPGCDSKADTKSKIFWHIWTDHWGGTSEVEQCPGCGQSISLHEIRNHLSCIDEFESHTVMALASPRYSDCFICDYAAFNKRALAEHIKTEHAGSDISSSCPDCGEQSYDISDQKFERHYLSLAKEAGIDLAVETSTTYLRCPACTTRVDKRDSLVGHINDEHDELFEIEGECNVCSQPFSGSDHIACLVNLGTKIDEAPIPQPANLSRRQPPAKTHTSVSSLGASETAYRNELLNFVSLEREQERETAWNEYNELPLYELTQHRSCIEELVPLGKQHNPHVNVQYVFERPVPEDEHEPAELTERFGIFPRQQVILGSTHGGSVLPIEASVTFTDDQTIGISPKQGDNSWSAVHTALTNDDADFHIVDLLNPTPYDRERDATKEAFKTDRIRKPLSGKATLTETNIGSTTAYSGLLNNHQRTAVERALGADTVFCIHGPPGTGKTRTLTALIELAVARGDRVLACAHSNPAIDNLLVGSSQPDAIDKDSLHATVQNTDIKMARVGYHSENAVVNAHYSHVPRAGADIIGSTTNAAAALDADSFDLVVVDEATQASQPATLVPWLKGTPLVLAGDHRQLPPYCSNETAKDEELHISLFEHLFNLYGSDVSERLDIQYRMNSEIANFASEAFYDRPLQHGPENNDWTIGDLESIIGLNVAGDEETTDQTSSKFNSAEADVVARSVKHLLSYDVDATDIGIITPYTAQIREIREALDDKEIHGRSNIKIDTIDSFQGSEREAIIVSFVRSNPYNSSGFLTFPDEGKLRLNVALTRARRRLVLVGNWETLSTVADHKSPDESSADVYAQLHEYLNEMGRLRDISL</sequence>
<dbReference type="Gene3D" id="2.40.30.270">
    <property type="match status" value="1"/>
</dbReference>
<dbReference type="RefSeq" id="WP_142986933.1">
    <property type="nucleotide sequence ID" value="NZ_FXTD01000007.1"/>
</dbReference>
<dbReference type="SUPFAM" id="SSF52540">
    <property type="entry name" value="P-loop containing nucleoside triphosphate hydrolases"/>
    <property type="match status" value="1"/>
</dbReference>
<dbReference type="Proteomes" id="UP000319712">
    <property type="component" value="Unassembled WGS sequence"/>
</dbReference>
<dbReference type="Pfam" id="PF13086">
    <property type="entry name" value="AAA_11"/>
    <property type="match status" value="2"/>
</dbReference>
<keyword evidence="5" id="KW-0067">ATP-binding</keyword>
<keyword evidence="4" id="KW-0347">Helicase</keyword>
<organism evidence="8 9">
    <name type="scientific">Halorubrum cibi</name>
    <dbReference type="NCBI Taxonomy" id="413815"/>
    <lineage>
        <taxon>Archaea</taxon>
        <taxon>Methanobacteriati</taxon>
        <taxon>Methanobacteriota</taxon>
        <taxon>Stenosarchaea group</taxon>
        <taxon>Halobacteria</taxon>
        <taxon>Halobacteriales</taxon>
        <taxon>Haloferacaceae</taxon>
        <taxon>Halorubrum</taxon>
    </lineage>
</organism>
<dbReference type="InterPro" id="IPR013087">
    <property type="entry name" value="Znf_C2H2_type"/>
</dbReference>
<evidence type="ECO:0000256" key="2">
    <source>
        <dbReference type="ARBA" id="ARBA00022741"/>
    </source>
</evidence>
<evidence type="ECO:0000256" key="4">
    <source>
        <dbReference type="ARBA" id="ARBA00022806"/>
    </source>
</evidence>
<comment type="similarity">
    <text evidence="1">Belongs to the DNA2/NAM7 helicase family.</text>
</comment>
<keyword evidence="9" id="KW-1185">Reference proteome</keyword>
<evidence type="ECO:0000313" key="9">
    <source>
        <dbReference type="Proteomes" id="UP000319712"/>
    </source>
</evidence>
<evidence type="ECO:0000256" key="3">
    <source>
        <dbReference type="ARBA" id="ARBA00022801"/>
    </source>
</evidence>
<reference evidence="8 9" key="1">
    <citation type="submission" date="2017-05" db="EMBL/GenBank/DDBJ databases">
        <authorList>
            <person name="Varghese N."/>
            <person name="Submissions S."/>
        </authorList>
    </citation>
    <scope>NUCLEOTIDE SEQUENCE [LARGE SCALE GENOMIC DNA]</scope>
    <source>
        <strain evidence="8 9">DSM 19504</strain>
    </source>
</reference>
<dbReference type="GO" id="GO:0043139">
    <property type="term" value="F:5'-3' DNA helicase activity"/>
    <property type="evidence" value="ECO:0007669"/>
    <property type="project" value="TreeGrafter"/>
</dbReference>
<dbReference type="PANTHER" id="PTHR43788">
    <property type="entry name" value="DNA2/NAM7 HELICASE FAMILY MEMBER"/>
    <property type="match status" value="1"/>
</dbReference>
<dbReference type="Gene3D" id="3.40.50.300">
    <property type="entry name" value="P-loop containing nucleotide triphosphate hydrolases"/>
    <property type="match status" value="3"/>
</dbReference>
<evidence type="ECO:0000256" key="6">
    <source>
        <dbReference type="SAM" id="MobiDB-lite"/>
    </source>
</evidence>
<feature type="region of interest" description="Disordered" evidence="6">
    <location>
        <begin position="342"/>
        <end position="364"/>
    </location>
</feature>
<dbReference type="EMBL" id="FXTD01000007">
    <property type="protein sequence ID" value="SMO72791.1"/>
    <property type="molecule type" value="Genomic_DNA"/>
</dbReference>
<dbReference type="PANTHER" id="PTHR43788:SF8">
    <property type="entry name" value="DNA-BINDING PROTEIN SMUBP-2"/>
    <property type="match status" value="1"/>
</dbReference>
<dbReference type="AlphaFoldDB" id="A0A521DNY5"/>
<dbReference type="GO" id="GO:0016787">
    <property type="term" value="F:hydrolase activity"/>
    <property type="evidence" value="ECO:0007669"/>
    <property type="project" value="UniProtKB-KW"/>
</dbReference>
<dbReference type="GO" id="GO:0005524">
    <property type="term" value="F:ATP binding"/>
    <property type="evidence" value="ECO:0007669"/>
    <property type="project" value="UniProtKB-KW"/>
</dbReference>
<name>A0A521DNY5_9EURY</name>
<protein>
    <submittedName>
        <fullName evidence="8">AAA domain-containing protein</fullName>
    </submittedName>
</protein>
<dbReference type="FunFam" id="3.40.50.300:FF:000326">
    <property type="entry name" value="P-loop containing nucleoside triphosphate hydrolase"/>
    <property type="match status" value="1"/>
</dbReference>
<dbReference type="InterPro" id="IPR047187">
    <property type="entry name" value="SF1_C_Upf1"/>
</dbReference>
<dbReference type="PROSITE" id="PS50157">
    <property type="entry name" value="ZINC_FINGER_C2H2_2"/>
    <property type="match status" value="1"/>
</dbReference>
<dbReference type="SMART" id="SM00355">
    <property type="entry name" value="ZnF_C2H2"/>
    <property type="match status" value="5"/>
</dbReference>
<proteinExistence type="inferred from homology"/>
<keyword evidence="2" id="KW-0547">Nucleotide-binding</keyword>
<dbReference type="OrthoDB" id="45637at2157"/>
<dbReference type="Pfam" id="PF13087">
    <property type="entry name" value="AAA_12"/>
    <property type="match status" value="1"/>
</dbReference>
<dbReference type="CDD" id="cd18808">
    <property type="entry name" value="SF1_C_Upf1"/>
    <property type="match status" value="1"/>
</dbReference>
<accession>A0A521DNY5</accession>
<dbReference type="SMART" id="SM00382">
    <property type="entry name" value="AAA"/>
    <property type="match status" value="1"/>
</dbReference>
<dbReference type="InterPro" id="IPR050534">
    <property type="entry name" value="Coronavir_polyprotein_1ab"/>
</dbReference>
<gene>
    <name evidence="8" type="ORF">SAMN06264867_107120</name>
</gene>
<feature type="domain" description="C2H2-type" evidence="7">
    <location>
        <begin position="74"/>
        <end position="101"/>
    </location>
</feature>
<dbReference type="InterPro" id="IPR003593">
    <property type="entry name" value="AAA+_ATPase"/>
</dbReference>
<keyword evidence="3" id="KW-0378">Hydrolase</keyword>
<dbReference type="InterPro" id="IPR041677">
    <property type="entry name" value="DNA2/NAM7_AAA_11"/>
</dbReference>
<evidence type="ECO:0000256" key="5">
    <source>
        <dbReference type="ARBA" id="ARBA00022840"/>
    </source>
</evidence>
<evidence type="ECO:0000313" key="8">
    <source>
        <dbReference type="EMBL" id="SMO72791.1"/>
    </source>
</evidence>